<dbReference type="SUPFAM" id="SSF53300">
    <property type="entry name" value="vWA-like"/>
    <property type="match status" value="1"/>
</dbReference>
<dbReference type="Pfam" id="PF13519">
    <property type="entry name" value="VWA_2"/>
    <property type="match status" value="1"/>
</dbReference>
<protein>
    <submittedName>
        <fullName evidence="4">Unannotated protein</fullName>
    </submittedName>
</protein>
<gene>
    <name evidence="4" type="ORF">UFOPK2761_02693</name>
</gene>
<feature type="domain" description="VWFA" evidence="3">
    <location>
        <begin position="46"/>
        <end position="229"/>
    </location>
</feature>
<keyword evidence="2" id="KW-1133">Transmembrane helix</keyword>
<dbReference type="Gene3D" id="3.40.50.410">
    <property type="entry name" value="von Willebrand factor, type A domain"/>
    <property type="match status" value="1"/>
</dbReference>
<evidence type="ECO:0000256" key="2">
    <source>
        <dbReference type="SAM" id="Phobius"/>
    </source>
</evidence>
<keyword evidence="2" id="KW-0472">Membrane</keyword>
<accession>A0A6J6UR26</accession>
<sequence>MLPLLPRRRPAALFTALLLAMAVTPASLMPSATAQEQPTTTPPETSTMLVLDSSGSMAEPAGGGTTKIEAAKQALRDVVASLPEDAVVGMRVFGAEVFDRDQPGACTDSQQVVAPDTGNREELLREVERYRPYGETPIGFALQQAAKDLDPDSARSIVLVSDGVATCEPDPCEVAQDLSAQGIDLRIDVVGLAVDGDARAQLRCIAGVAEGRYYDASSAEEITSSLSTATERALRPFEIDGAPVVGGTSQSEALPLGAGRYADRLGGGVQERWYVYERQVPGSTVIASSYELQPGGLSDLQTDVVEPDGGGCGTSTFSTIVPLFTGTSQLAPAEGPYSCGDPVHVRVTRLGDDTGRLPFGLSIVEEPPVENLDSLPTEVDTSVLAEPARAAGRAQPVVAGTSFEDATLLEPGTKYAATVVPGEVNAFRVRVGWGQSLAVRVDRPGLTAAQDEAVSDGFSSFALQLMSPLRASLGDDLDAGASTDRAQRTPTVQMTGISPVAWTNRERDDGHFLAGDYYVLYGAEIDSPTSVELPYTITVEVQGEETGEPTYAAPGELITSSDLVAPDGVSPPAGQSEGSPTDSSDTPPAEASDPAEPGTPGWVVPAVVGAGVLVLLVAALGLVVRRRRTS</sequence>
<dbReference type="SMART" id="SM00327">
    <property type="entry name" value="VWA"/>
    <property type="match status" value="1"/>
</dbReference>
<feature type="transmembrane region" description="Helical" evidence="2">
    <location>
        <begin position="602"/>
        <end position="624"/>
    </location>
</feature>
<feature type="region of interest" description="Disordered" evidence="1">
    <location>
        <begin position="561"/>
        <end position="598"/>
    </location>
</feature>
<proteinExistence type="predicted"/>
<evidence type="ECO:0000256" key="1">
    <source>
        <dbReference type="SAM" id="MobiDB-lite"/>
    </source>
</evidence>
<evidence type="ECO:0000313" key="4">
    <source>
        <dbReference type="EMBL" id="CAB4761704.1"/>
    </source>
</evidence>
<keyword evidence="2" id="KW-0812">Transmembrane</keyword>
<feature type="compositionally biased region" description="Polar residues" evidence="1">
    <location>
        <begin position="576"/>
        <end position="586"/>
    </location>
</feature>
<name>A0A6J6UR26_9ZZZZ</name>
<dbReference type="AlphaFoldDB" id="A0A6J6UR26"/>
<dbReference type="InterPro" id="IPR036465">
    <property type="entry name" value="vWFA_dom_sf"/>
</dbReference>
<organism evidence="4">
    <name type="scientific">freshwater metagenome</name>
    <dbReference type="NCBI Taxonomy" id="449393"/>
    <lineage>
        <taxon>unclassified sequences</taxon>
        <taxon>metagenomes</taxon>
        <taxon>ecological metagenomes</taxon>
    </lineage>
</organism>
<dbReference type="InterPro" id="IPR002035">
    <property type="entry name" value="VWF_A"/>
</dbReference>
<dbReference type="EMBL" id="CAEZYQ010000025">
    <property type="protein sequence ID" value="CAB4761704.1"/>
    <property type="molecule type" value="Genomic_DNA"/>
</dbReference>
<dbReference type="PROSITE" id="PS50234">
    <property type="entry name" value="VWFA"/>
    <property type="match status" value="1"/>
</dbReference>
<evidence type="ECO:0000259" key="3">
    <source>
        <dbReference type="PROSITE" id="PS50234"/>
    </source>
</evidence>
<reference evidence="4" key="1">
    <citation type="submission" date="2020-05" db="EMBL/GenBank/DDBJ databases">
        <authorList>
            <person name="Chiriac C."/>
            <person name="Salcher M."/>
            <person name="Ghai R."/>
            <person name="Kavagutti S V."/>
        </authorList>
    </citation>
    <scope>NUCLEOTIDE SEQUENCE</scope>
</reference>